<name>A0A0E3UYB4_9BACT</name>
<dbReference type="STRING" id="400092.PKOR_20250"/>
<dbReference type="SUPFAM" id="SSF49464">
    <property type="entry name" value="Carboxypeptidase regulatory domain-like"/>
    <property type="match status" value="1"/>
</dbReference>
<organism evidence="3 4">
    <name type="scientific">Pontibacter korlensis</name>
    <dbReference type="NCBI Taxonomy" id="400092"/>
    <lineage>
        <taxon>Bacteria</taxon>
        <taxon>Pseudomonadati</taxon>
        <taxon>Bacteroidota</taxon>
        <taxon>Cytophagia</taxon>
        <taxon>Cytophagales</taxon>
        <taxon>Hymenobacteraceae</taxon>
        <taxon>Pontibacter</taxon>
    </lineage>
</organism>
<evidence type="ECO:0000313" key="3">
    <source>
        <dbReference type="EMBL" id="AKD04992.1"/>
    </source>
</evidence>
<dbReference type="AlphaFoldDB" id="A0A0E3UYB4"/>
<evidence type="ECO:0000256" key="1">
    <source>
        <dbReference type="SAM" id="Coils"/>
    </source>
</evidence>
<dbReference type="Pfam" id="PF13715">
    <property type="entry name" value="CarbopepD_reg_2"/>
    <property type="match status" value="1"/>
</dbReference>
<accession>A0A0E3UYB4</accession>
<reference evidence="3 4" key="1">
    <citation type="journal article" date="2015" name="Sci. Rep.">
        <title>Unraveling adaptation of Pontibacter korlensis to radiation and infertility in desert through complete genome and comparative transcriptomic analysis.</title>
        <authorList>
            <person name="Dai J."/>
            <person name="Dai W."/>
            <person name="Qiu C."/>
            <person name="Yang Z."/>
            <person name="Zhang Y."/>
            <person name="Zhou M."/>
            <person name="Zhang L."/>
            <person name="Fang C."/>
            <person name="Gao Q."/>
            <person name="Yang Q."/>
            <person name="Li X."/>
            <person name="Wang Z."/>
            <person name="Wang Z."/>
            <person name="Jia Z."/>
            <person name="Chen X."/>
        </authorList>
    </citation>
    <scope>NUCLEOTIDE SEQUENCE [LARGE SCALE GENOMIC DNA]</scope>
    <source>
        <strain evidence="3 4">X14-1T</strain>
    </source>
</reference>
<dbReference type="RefSeq" id="WP_046313108.1">
    <property type="nucleotide sequence ID" value="NZ_CBCSCY010000066.1"/>
</dbReference>
<gene>
    <name evidence="3" type="ORF">PKOR_20250</name>
</gene>
<feature type="region of interest" description="Disordered" evidence="2">
    <location>
        <begin position="133"/>
        <end position="154"/>
    </location>
</feature>
<keyword evidence="1" id="KW-0175">Coiled coil</keyword>
<dbReference type="EMBL" id="CP009621">
    <property type="protein sequence ID" value="AKD04992.1"/>
    <property type="molecule type" value="Genomic_DNA"/>
</dbReference>
<dbReference type="Proteomes" id="UP000033109">
    <property type="component" value="Chromosome"/>
</dbReference>
<feature type="coiled-coil region" evidence="1">
    <location>
        <begin position="171"/>
        <end position="198"/>
    </location>
</feature>
<evidence type="ECO:0000256" key="2">
    <source>
        <dbReference type="SAM" id="MobiDB-lite"/>
    </source>
</evidence>
<sequence>MKHFILAVTIGMLSLVYTGVAAQDGGYLLGKVIEADKQIAAEGASVINMSSQKATIADHEGMFLIQAALGDSLLIRSVGYRSVVHRVEQLSTANEALVTIRLEEVSVKLPEVEVTGLPSLEHLMRNYGRREKAPNHVKNPAYAPKTETATLSSPSLTVGSPIGAMYSLFSREGKELRMLEELQEKQKQEQELEEKRKYNRFFIDNTGYEH</sequence>
<dbReference type="OrthoDB" id="978882at2"/>
<proteinExistence type="predicted"/>
<dbReference type="KEGG" id="pko:PKOR_20250"/>
<dbReference type="InterPro" id="IPR008969">
    <property type="entry name" value="CarboxyPept-like_regulatory"/>
</dbReference>
<evidence type="ECO:0000313" key="4">
    <source>
        <dbReference type="Proteomes" id="UP000033109"/>
    </source>
</evidence>
<protein>
    <submittedName>
        <fullName evidence="3">Uncharacterized protein</fullName>
    </submittedName>
</protein>
<dbReference type="PATRIC" id="fig|400092.3.peg.4440"/>
<keyword evidence="4" id="KW-1185">Reference proteome</keyword>
<dbReference type="HOGENOM" id="CLU_1303967_0_0_10"/>